<feature type="transmembrane region" description="Helical" evidence="8">
    <location>
        <begin position="65"/>
        <end position="89"/>
    </location>
</feature>
<organism evidence="10 11">
    <name type="scientific">Candidatus Nitronereus thalassa</name>
    <dbReference type="NCBI Taxonomy" id="3020898"/>
    <lineage>
        <taxon>Bacteria</taxon>
        <taxon>Pseudomonadati</taxon>
        <taxon>Nitrospirota</taxon>
        <taxon>Nitrospiria</taxon>
        <taxon>Nitrospirales</taxon>
        <taxon>Nitrospiraceae</taxon>
        <taxon>Candidatus Nitronereus</taxon>
    </lineage>
</organism>
<dbReference type="CDD" id="cd06261">
    <property type="entry name" value="TM_PBP2"/>
    <property type="match status" value="1"/>
</dbReference>
<dbReference type="PANTHER" id="PTHR42929:SF1">
    <property type="entry name" value="INNER MEMBRANE ABC TRANSPORTER PERMEASE PROTEIN YDCU-RELATED"/>
    <property type="match status" value="1"/>
</dbReference>
<comment type="similarity">
    <text evidence="2">Belongs to the binding-protein-dependent transport system permease family. CysTW subfamily.</text>
</comment>
<keyword evidence="3 8" id="KW-0813">Transport</keyword>
<dbReference type="PANTHER" id="PTHR42929">
    <property type="entry name" value="INNER MEMBRANE ABC TRANSPORTER PERMEASE PROTEIN YDCU-RELATED-RELATED"/>
    <property type="match status" value="1"/>
</dbReference>
<keyword evidence="7 8" id="KW-0472">Membrane</keyword>
<keyword evidence="4" id="KW-1003">Cell membrane</keyword>
<gene>
    <name evidence="10" type="ORF">PPG34_04550</name>
</gene>
<keyword evidence="6 8" id="KW-1133">Transmembrane helix</keyword>
<dbReference type="InterPro" id="IPR000515">
    <property type="entry name" value="MetI-like"/>
</dbReference>
<evidence type="ECO:0000256" key="8">
    <source>
        <dbReference type="RuleBase" id="RU363032"/>
    </source>
</evidence>
<evidence type="ECO:0000256" key="4">
    <source>
        <dbReference type="ARBA" id="ARBA00022475"/>
    </source>
</evidence>
<evidence type="ECO:0000256" key="2">
    <source>
        <dbReference type="ARBA" id="ARBA00007069"/>
    </source>
</evidence>
<feature type="transmembrane region" description="Helical" evidence="8">
    <location>
        <begin position="12"/>
        <end position="34"/>
    </location>
</feature>
<evidence type="ECO:0000313" key="10">
    <source>
        <dbReference type="EMBL" id="MDT7041608.1"/>
    </source>
</evidence>
<evidence type="ECO:0000259" key="9">
    <source>
        <dbReference type="PROSITE" id="PS50928"/>
    </source>
</evidence>
<feature type="domain" description="ABC transmembrane type-1" evidence="9">
    <location>
        <begin position="66"/>
        <end position="272"/>
    </location>
</feature>
<dbReference type="Pfam" id="PF00528">
    <property type="entry name" value="BPD_transp_1"/>
    <property type="match status" value="1"/>
</dbReference>
<dbReference type="Proteomes" id="UP001250932">
    <property type="component" value="Unassembled WGS sequence"/>
</dbReference>
<accession>A0ABU3K5F5</accession>
<evidence type="ECO:0000256" key="3">
    <source>
        <dbReference type="ARBA" id="ARBA00022448"/>
    </source>
</evidence>
<feature type="transmembrane region" description="Helical" evidence="8">
    <location>
        <begin position="101"/>
        <end position="124"/>
    </location>
</feature>
<sequence length="282" mass="31525">MNISPFRPQSWLLFPTLLVLGVFFCLPLLLMFGVSLASRGLYGGIEWTMTFENYQRLADPLYWNIYGRSLVLAGATTLVCLVAGFPLAMVMARSSARMQTILLILVMIPFWTNFLVRTYAWMFLLRTEGLFNTVLLHLNIIDVPLDLLYTNGAVFIGLVYGYLPFMILPLYVAIERISPSFEEAAADLYASRWSVLRYVVMPLAKPGIVVGCILVFIPSLGAFITPHLLGGGQSMMLGTLIQHEFLVVRDWPFGSAISFLLMGLVLVVSVPVFQGQKLWGKP</sequence>
<name>A0ABU3K5F5_9BACT</name>
<evidence type="ECO:0000256" key="6">
    <source>
        <dbReference type="ARBA" id="ARBA00022989"/>
    </source>
</evidence>
<evidence type="ECO:0000256" key="7">
    <source>
        <dbReference type="ARBA" id="ARBA00023136"/>
    </source>
</evidence>
<comment type="subcellular location">
    <subcellularLocation>
        <location evidence="1 8">Cell membrane</location>
        <topology evidence="1 8">Multi-pass membrane protein</topology>
    </subcellularLocation>
</comment>
<keyword evidence="11" id="KW-1185">Reference proteome</keyword>
<dbReference type="InterPro" id="IPR035906">
    <property type="entry name" value="MetI-like_sf"/>
</dbReference>
<feature type="transmembrane region" description="Helical" evidence="8">
    <location>
        <begin position="153"/>
        <end position="174"/>
    </location>
</feature>
<protein>
    <submittedName>
        <fullName evidence="10">ABC transporter permease</fullName>
    </submittedName>
</protein>
<proteinExistence type="inferred from homology"/>
<dbReference type="PROSITE" id="PS50928">
    <property type="entry name" value="ABC_TM1"/>
    <property type="match status" value="1"/>
</dbReference>
<dbReference type="EMBL" id="JAQOUE010000001">
    <property type="protein sequence ID" value="MDT7041608.1"/>
    <property type="molecule type" value="Genomic_DNA"/>
</dbReference>
<keyword evidence="5 8" id="KW-0812">Transmembrane</keyword>
<dbReference type="SUPFAM" id="SSF161098">
    <property type="entry name" value="MetI-like"/>
    <property type="match status" value="1"/>
</dbReference>
<evidence type="ECO:0000313" key="11">
    <source>
        <dbReference type="Proteomes" id="UP001250932"/>
    </source>
</evidence>
<evidence type="ECO:0000256" key="5">
    <source>
        <dbReference type="ARBA" id="ARBA00022692"/>
    </source>
</evidence>
<feature type="transmembrane region" description="Helical" evidence="8">
    <location>
        <begin position="253"/>
        <end position="273"/>
    </location>
</feature>
<dbReference type="Gene3D" id="1.10.3720.10">
    <property type="entry name" value="MetI-like"/>
    <property type="match status" value="1"/>
</dbReference>
<comment type="caution">
    <text evidence="10">The sequence shown here is derived from an EMBL/GenBank/DDBJ whole genome shotgun (WGS) entry which is preliminary data.</text>
</comment>
<dbReference type="RefSeq" id="WP_313831957.1">
    <property type="nucleotide sequence ID" value="NZ_JAQOUE010000001.1"/>
</dbReference>
<evidence type="ECO:0000256" key="1">
    <source>
        <dbReference type="ARBA" id="ARBA00004651"/>
    </source>
</evidence>
<reference evidence="10 11" key="1">
    <citation type="journal article" date="2023" name="ISME J.">
        <title>Cultivation and genomic characterization of novel and ubiquitous marine nitrite-oxidizing bacteria from the Nitrospirales.</title>
        <authorList>
            <person name="Mueller A.J."/>
            <person name="Daebeler A."/>
            <person name="Herbold C.W."/>
            <person name="Kirkegaard R.H."/>
            <person name="Daims H."/>
        </authorList>
    </citation>
    <scope>NUCLEOTIDE SEQUENCE [LARGE SCALE GENOMIC DNA]</scope>
    <source>
        <strain evidence="10 11">EB</strain>
    </source>
</reference>